<dbReference type="PANTHER" id="PTHR12862">
    <property type="entry name" value="BADF TYPE ATPASE DOMAIN-CONTAINING PROTEIN"/>
    <property type="match status" value="1"/>
</dbReference>
<dbReference type="OrthoDB" id="9772633at2"/>
<reference evidence="2 3" key="1">
    <citation type="submission" date="2016-10" db="EMBL/GenBank/DDBJ databases">
        <authorList>
            <person name="de Groot N.N."/>
        </authorList>
    </citation>
    <scope>NUCLEOTIDE SEQUENCE [LARGE SCALE GENOMIC DNA]</scope>
    <source>
        <strain evidence="2 3">DSM 23310</strain>
    </source>
</reference>
<accession>A0A1H3DYY9</accession>
<dbReference type="Proteomes" id="UP000198828">
    <property type="component" value="Unassembled WGS sequence"/>
</dbReference>
<name>A0A1H3DYY9_9FIRM</name>
<dbReference type="SUPFAM" id="SSF53067">
    <property type="entry name" value="Actin-like ATPase domain"/>
    <property type="match status" value="2"/>
</dbReference>
<dbReference type="Gene3D" id="3.30.420.40">
    <property type="match status" value="2"/>
</dbReference>
<sequence>MEYLIGIDAGGTKSELVAYDLDYKPIYKSIGGYGNPSVSYDNTIRNLSALIDECLKELNPSRCIFLAAGIAGVEKGNTRELIEKYVRDKYGIENIILNDVIMAAKAYFGEGDGILVISGTGSSCYVQKDNMGQVVGGWGHLLGDEGSGYHTVIEAFRRITYKIDRGVPLDDLSNRLMKEIENLGHSDIKSFIYGSEKKDIAALFPKIIEQANRGDYEAISLLKQAGIHLADLTITAYNRFEFDSKVTIALKGGVFYNSEHVVSSFEDAIAEHIKDFQLLKKDISVSKAVCNIYKIRR</sequence>
<evidence type="ECO:0000259" key="1">
    <source>
        <dbReference type="Pfam" id="PF01869"/>
    </source>
</evidence>
<keyword evidence="3" id="KW-1185">Reference proteome</keyword>
<evidence type="ECO:0000313" key="2">
    <source>
        <dbReference type="EMBL" id="SDX71682.1"/>
    </source>
</evidence>
<protein>
    <submittedName>
        <fullName evidence="2">BadF-type ATPase</fullName>
    </submittedName>
</protein>
<dbReference type="Pfam" id="PF01869">
    <property type="entry name" value="BcrAD_BadFG"/>
    <property type="match status" value="1"/>
</dbReference>
<dbReference type="CDD" id="cd24007">
    <property type="entry name" value="ASKHA_NBD_eukNAGK-like"/>
    <property type="match status" value="1"/>
</dbReference>
<dbReference type="PANTHER" id="PTHR12862:SF0">
    <property type="entry name" value="N-ACETYL-D-GLUCOSAMINE KINASE"/>
    <property type="match status" value="1"/>
</dbReference>
<dbReference type="InterPro" id="IPR002731">
    <property type="entry name" value="ATPase_BadF"/>
</dbReference>
<feature type="domain" description="ATPase BadF/BadG/BcrA/BcrD type" evidence="1">
    <location>
        <begin position="5"/>
        <end position="274"/>
    </location>
</feature>
<proteinExistence type="predicted"/>
<evidence type="ECO:0000313" key="3">
    <source>
        <dbReference type="Proteomes" id="UP000198828"/>
    </source>
</evidence>
<gene>
    <name evidence="2" type="ORF">SAMN05660923_02795</name>
</gene>
<dbReference type="AlphaFoldDB" id="A0A1H3DYY9"/>
<dbReference type="EMBL" id="FNNG01000017">
    <property type="protein sequence ID" value="SDX71682.1"/>
    <property type="molecule type" value="Genomic_DNA"/>
</dbReference>
<dbReference type="InterPro" id="IPR039758">
    <property type="entry name" value="NAGK-like"/>
</dbReference>
<dbReference type="InterPro" id="IPR043129">
    <property type="entry name" value="ATPase_NBD"/>
</dbReference>
<dbReference type="GO" id="GO:0045127">
    <property type="term" value="F:N-acetylglucosamine kinase activity"/>
    <property type="evidence" value="ECO:0007669"/>
    <property type="project" value="InterPro"/>
</dbReference>
<dbReference type="RefSeq" id="WP_093754713.1">
    <property type="nucleotide sequence ID" value="NZ_BSYN01000005.1"/>
</dbReference>
<organism evidence="2 3">
    <name type="scientific">Tepidimicrobium xylanilyticum</name>
    <dbReference type="NCBI Taxonomy" id="1123352"/>
    <lineage>
        <taxon>Bacteria</taxon>
        <taxon>Bacillati</taxon>
        <taxon>Bacillota</taxon>
        <taxon>Tissierellia</taxon>
        <taxon>Tissierellales</taxon>
        <taxon>Tepidimicrobiaceae</taxon>
        <taxon>Tepidimicrobium</taxon>
    </lineage>
</organism>